<evidence type="ECO:0000256" key="1">
    <source>
        <dbReference type="SAM" id="Phobius"/>
    </source>
</evidence>
<keyword evidence="3" id="KW-1185">Reference proteome</keyword>
<feature type="transmembrane region" description="Helical" evidence="1">
    <location>
        <begin position="97"/>
        <end position="115"/>
    </location>
</feature>
<keyword evidence="1" id="KW-0812">Transmembrane</keyword>
<evidence type="ECO:0000313" key="3">
    <source>
        <dbReference type="Proteomes" id="UP000254634"/>
    </source>
</evidence>
<keyword evidence="1" id="KW-0472">Membrane</keyword>
<gene>
    <name evidence="2" type="ORF">NCTC13765_02047</name>
</gene>
<feature type="transmembrane region" description="Helical" evidence="1">
    <location>
        <begin position="127"/>
        <end position="145"/>
    </location>
</feature>
<protein>
    <submittedName>
        <fullName evidence="2">Major facilitator superfamily permease</fullName>
    </submittedName>
</protein>
<organism evidence="2 3">
    <name type="scientific">Streptococcus massiliensis</name>
    <dbReference type="NCBI Taxonomy" id="313439"/>
    <lineage>
        <taxon>Bacteria</taxon>
        <taxon>Bacillati</taxon>
        <taxon>Bacillota</taxon>
        <taxon>Bacilli</taxon>
        <taxon>Lactobacillales</taxon>
        <taxon>Streptococcaceae</taxon>
        <taxon>Streptococcus</taxon>
    </lineage>
</organism>
<name>A0A380L1R0_9STRE</name>
<feature type="transmembrane region" description="Helical" evidence="1">
    <location>
        <begin position="18"/>
        <end position="35"/>
    </location>
</feature>
<dbReference type="Proteomes" id="UP000254634">
    <property type="component" value="Unassembled WGS sequence"/>
</dbReference>
<dbReference type="Pfam" id="PF14808">
    <property type="entry name" value="TMEM164"/>
    <property type="match status" value="1"/>
</dbReference>
<feature type="transmembrane region" description="Helical" evidence="1">
    <location>
        <begin position="157"/>
        <end position="174"/>
    </location>
</feature>
<sequence length="230" mass="26620">MFEFFTTHKSEVPQLTPFWYGMMLLGVVAVFYTSLKYSQSPTYSKLFRYMQFVQLFSLYAWYGLTLAPLAESLPLYHCRMAMFAVLFLPNRSPYKQYFALLGIFGPICALVHPIFDPYPFPHLTLFSYLIGHYALLGNSLIYLANYYDKNLLTKERLIYFTLGMNAFLLLVNQVTRGDYGFLTNPPLVGNQGLLLNFILVSLVLIIALLLEGELYKKVQDKRDLSFQEDL</sequence>
<dbReference type="STRING" id="1123307.GCA_000380065_00168"/>
<dbReference type="OrthoDB" id="9813172at2"/>
<evidence type="ECO:0000313" key="2">
    <source>
        <dbReference type="EMBL" id="SUN77520.1"/>
    </source>
</evidence>
<dbReference type="RefSeq" id="WP_018370850.1">
    <property type="nucleotide sequence ID" value="NZ_UHFR01000005.1"/>
</dbReference>
<dbReference type="EMBL" id="UHFR01000005">
    <property type="protein sequence ID" value="SUN77520.1"/>
    <property type="molecule type" value="Genomic_DNA"/>
</dbReference>
<keyword evidence="1" id="KW-1133">Transmembrane helix</keyword>
<dbReference type="AlphaFoldDB" id="A0A380L1R0"/>
<feature type="transmembrane region" description="Helical" evidence="1">
    <location>
        <begin position="194"/>
        <end position="212"/>
    </location>
</feature>
<feature type="transmembrane region" description="Helical" evidence="1">
    <location>
        <begin position="47"/>
        <end position="67"/>
    </location>
</feature>
<proteinExistence type="predicted"/>
<accession>A0A380L1R0</accession>
<reference evidence="2" key="1">
    <citation type="submission" date="2018-06" db="EMBL/GenBank/DDBJ databases">
        <authorList>
            <consortium name="Pathogen Informatics"/>
            <person name="Doyle S."/>
        </authorList>
    </citation>
    <scope>NUCLEOTIDE SEQUENCE [LARGE SCALE GENOMIC DNA]</scope>
    <source>
        <strain evidence="2">NCTC13765</strain>
    </source>
</reference>